<evidence type="ECO:0000313" key="1">
    <source>
        <dbReference type="EMBL" id="QQO10525.1"/>
    </source>
</evidence>
<keyword evidence="2" id="KW-1185">Reference proteome</keyword>
<accession>A0A7T7XQ97</accession>
<dbReference type="RefSeq" id="WP_215627829.1">
    <property type="nucleotide sequence ID" value="NZ_CP067089.2"/>
</dbReference>
<dbReference type="AlphaFoldDB" id="A0A7T7XQ97"/>
<protein>
    <submittedName>
        <fullName evidence="1">Uncharacterized protein</fullName>
    </submittedName>
</protein>
<proteinExistence type="predicted"/>
<dbReference type="Proteomes" id="UP000595917">
    <property type="component" value="Chromosome"/>
</dbReference>
<sequence length="128" mass="14448">MRPIDHFFSQLSRVESSFRDNRLTVGQADKERLAHEFSRLIAPVIGSAAAEDTYFRTLERISGRDPASLRKLGYLAAFFLGEYDDGTMELDTEDWREIRETLEDASGAMDLDTLTGLMGELLSRGILN</sequence>
<dbReference type="KEGG" id="bhc:JFL75_06315"/>
<organism evidence="1 2">
    <name type="scientific">Breznakiella homolactica</name>
    <dbReference type="NCBI Taxonomy" id="2798577"/>
    <lineage>
        <taxon>Bacteria</taxon>
        <taxon>Pseudomonadati</taxon>
        <taxon>Spirochaetota</taxon>
        <taxon>Spirochaetia</taxon>
        <taxon>Spirochaetales</taxon>
        <taxon>Breznakiellaceae</taxon>
        <taxon>Breznakiella</taxon>
    </lineage>
</organism>
<gene>
    <name evidence="1" type="ORF">JFL75_06315</name>
</gene>
<name>A0A7T7XQ97_9SPIR</name>
<evidence type="ECO:0000313" key="2">
    <source>
        <dbReference type="Proteomes" id="UP000595917"/>
    </source>
</evidence>
<dbReference type="EMBL" id="CP067089">
    <property type="protein sequence ID" value="QQO10525.1"/>
    <property type="molecule type" value="Genomic_DNA"/>
</dbReference>
<reference evidence="1" key="1">
    <citation type="submission" date="2021-01" db="EMBL/GenBank/DDBJ databases">
        <title>Description of Breznakiella homolactica.</title>
        <authorList>
            <person name="Song Y."/>
            <person name="Brune A."/>
        </authorList>
    </citation>
    <scope>NUCLEOTIDE SEQUENCE</scope>
    <source>
        <strain evidence="1">RmG30</strain>
    </source>
</reference>